<gene>
    <name evidence="2" type="ORF">TEA_026013</name>
</gene>
<protein>
    <recommendedName>
        <fullName evidence="4">Protein kinase domain-containing protein</fullName>
    </recommendedName>
</protein>
<dbReference type="AlphaFoldDB" id="A0A4S4DQV4"/>
<feature type="compositionally biased region" description="Polar residues" evidence="1">
    <location>
        <begin position="159"/>
        <end position="170"/>
    </location>
</feature>
<evidence type="ECO:0008006" key="4">
    <source>
        <dbReference type="Google" id="ProtNLM"/>
    </source>
</evidence>
<name>A0A4S4DQV4_CAMSN</name>
<sequence length="206" mass="23709">MRVSRSGLDLVEGSGGGWWWFRWIVGFLRRLRRFALSPLLHMERERERLPCVMCVQLLVRLKGRHRWVKVDSGDNSEKRNVVAGCCCWKPNGMSDIITGIYQLHSQKYWHGDLSITDILIVNDRAKFAFLRGARGGSPDKRGEDFEKLRKAESGETVLPSPSNDSNAKVSSTRYDAYHRTYKFLRSESKKRTRHHKSSGTLILSIS</sequence>
<keyword evidence="3" id="KW-1185">Reference proteome</keyword>
<accession>A0A4S4DQV4</accession>
<reference evidence="2 3" key="1">
    <citation type="journal article" date="2018" name="Proc. Natl. Acad. Sci. U.S.A.">
        <title>Draft genome sequence of Camellia sinensis var. sinensis provides insights into the evolution of the tea genome and tea quality.</title>
        <authorList>
            <person name="Wei C."/>
            <person name="Yang H."/>
            <person name="Wang S."/>
            <person name="Zhao J."/>
            <person name="Liu C."/>
            <person name="Gao L."/>
            <person name="Xia E."/>
            <person name="Lu Y."/>
            <person name="Tai Y."/>
            <person name="She G."/>
            <person name="Sun J."/>
            <person name="Cao H."/>
            <person name="Tong W."/>
            <person name="Gao Q."/>
            <person name="Li Y."/>
            <person name="Deng W."/>
            <person name="Jiang X."/>
            <person name="Wang W."/>
            <person name="Chen Q."/>
            <person name="Zhang S."/>
            <person name="Li H."/>
            <person name="Wu J."/>
            <person name="Wang P."/>
            <person name="Li P."/>
            <person name="Shi C."/>
            <person name="Zheng F."/>
            <person name="Jian J."/>
            <person name="Huang B."/>
            <person name="Shan D."/>
            <person name="Shi M."/>
            <person name="Fang C."/>
            <person name="Yue Y."/>
            <person name="Li F."/>
            <person name="Li D."/>
            <person name="Wei S."/>
            <person name="Han B."/>
            <person name="Jiang C."/>
            <person name="Yin Y."/>
            <person name="Xia T."/>
            <person name="Zhang Z."/>
            <person name="Bennetzen J.L."/>
            <person name="Zhao S."/>
            <person name="Wan X."/>
        </authorList>
    </citation>
    <scope>NUCLEOTIDE SEQUENCE [LARGE SCALE GENOMIC DNA]</scope>
    <source>
        <strain evidence="3">cv. Shuchazao</strain>
        <tissue evidence="2">Leaf</tissue>
    </source>
</reference>
<comment type="caution">
    <text evidence="2">The sequence shown here is derived from an EMBL/GenBank/DDBJ whole genome shotgun (WGS) entry which is preliminary data.</text>
</comment>
<evidence type="ECO:0000313" key="3">
    <source>
        <dbReference type="Proteomes" id="UP000306102"/>
    </source>
</evidence>
<organism evidence="2 3">
    <name type="scientific">Camellia sinensis var. sinensis</name>
    <name type="common">China tea</name>
    <dbReference type="NCBI Taxonomy" id="542762"/>
    <lineage>
        <taxon>Eukaryota</taxon>
        <taxon>Viridiplantae</taxon>
        <taxon>Streptophyta</taxon>
        <taxon>Embryophyta</taxon>
        <taxon>Tracheophyta</taxon>
        <taxon>Spermatophyta</taxon>
        <taxon>Magnoliopsida</taxon>
        <taxon>eudicotyledons</taxon>
        <taxon>Gunneridae</taxon>
        <taxon>Pentapetalae</taxon>
        <taxon>asterids</taxon>
        <taxon>Ericales</taxon>
        <taxon>Theaceae</taxon>
        <taxon>Camellia</taxon>
    </lineage>
</organism>
<dbReference type="EMBL" id="SDRB02010605">
    <property type="protein sequence ID" value="THG05478.1"/>
    <property type="molecule type" value="Genomic_DNA"/>
</dbReference>
<proteinExistence type="predicted"/>
<dbReference type="Proteomes" id="UP000306102">
    <property type="component" value="Unassembled WGS sequence"/>
</dbReference>
<evidence type="ECO:0000256" key="1">
    <source>
        <dbReference type="SAM" id="MobiDB-lite"/>
    </source>
</evidence>
<feature type="region of interest" description="Disordered" evidence="1">
    <location>
        <begin position="150"/>
        <end position="170"/>
    </location>
</feature>
<evidence type="ECO:0000313" key="2">
    <source>
        <dbReference type="EMBL" id="THG05478.1"/>
    </source>
</evidence>